<keyword evidence="3" id="KW-0238">DNA-binding</keyword>
<evidence type="ECO:0000256" key="3">
    <source>
        <dbReference type="ARBA" id="ARBA00023125"/>
    </source>
</evidence>
<keyword evidence="4" id="KW-0804">Transcription</keyword>
<dbReference type="Pfam" id="PF03466">
    <property type="entry name" value="LysR_substrate"/>
    <property type="match status" value="1"/>
</dbReference>
<evidence type="ECO:0000259" key="5">
    <source>
        <dbReference type="PROSITE" id="PS50931"/>
    </source>
</evidence>
<dbReference type="PANTHER" id="PTHR30537">
    <property type="entry name" value="HTH-TYPE TRANSCRIPTIONAL REGULATOR"/>
    <property type="match status" value="1"/>
</dbReference>
<dbReference type="OrthoDB" id="9072091at2"/>
<dbReference type="PROSITE" id="PS50931">
    <property type="entry name" value="HTH_LYSR"/>
    <property type="match status" value="1"/>
</dbReference>
<dbReference type="EMBL" id="JEMG01000001">
    <property type="protein sequence ID" value="EYC49661.1"/>
    <property type="molecule type" value="Genomic_DNA"/>
</dbReference>
<evidence type="ECO:0000256" key="1">
    <source>
        <dbReference type="ARBA" id="ARBA00009437"/>
    </source>
</evidence>
<dbReference type="InterPro" id="IPR005119">
    <property type="entry name" value="LysR_subst-bd"/>
</dbReference>
<evidence type="ECO:0000256" key="2">
    <source>
        <dbReference type="ARBA" id="ARBA00023015"/>
    </source>
</evidence>
<dbReference type="InterPro" id="IPR036390">
    <property type="entry name" value="WH_DNA-bd_sf"/>
</dbReference>
<evidence type="ECO:0000313" key="7">
    <source>
        <dbReference type="Proteomes" id="UP000023268"/>
    </source>
</evidence>
<dbReference type="Gene3D" id="1.10.10.10">
    <property type="entry name" value="Winged helix-like DNA-binding domain superfamily/Winged helix DNA-binding domain"/>
    <property type="match status" value="1"/>
</dbReference>
<dbReference type="GO" id="GO:0043565">
    <property type="term" value="F:sequence-specific DNA binding"/>
    <property type="evidence" value="ECO:0007669"/>
    <property type="project" value="TreeGrafter"/>
</dbReference>
<gene>
    <name evidence="6" type="ORF">AZ34_00295</name>
</gene>
<dbReference type="PANTHER" id="PTHR30537:SF3">
    <property type="entry name" value="TRANSCRIPTIONAL REGULATORY PROTEIN"/>
    <property type="match status" value="1"/>
</dbReference>
<reference evidence="6 7" key="1">
    <citation type="submission" date="2014-02" db="EMBL/GenBank/DDBJ databases">
        <title>Draft Genome of Hylemonella gracilis isolated from the Niagara River.</title>
        <authorList>
            <person name="Pawlowski D.R."/>
            <person name="Koudelka G.B."/>
        </authorList>
    </citation>
    <scope>NUCLEOTIDE SEQUENCE [LARGE SCALE GENOMIC DNA]</scope>
    <source>
        <strain evidence="6 7">Niagara R</strain>
    </source>
</reference>
<sequence>MTNTIGWELYRTFLAVLQEGSQSGAARALGLAQPTVGRHISALEESLGVTLFTRSQTGLLPTDLALSLREDLEAMHSTAAALERNARGLGAGIRGAVRVSASEVVGVEVLPPILVALREQHPGLEIELVLSNKVQDLVRREADIAVRMTTPQQDVLLATRVGEVPVGLYAHQSYIAAHGQPQQMADLAEHALIGFDQETPFIRAASERQPLWKRENFAWRCDSDLAQRALLRAGAGIGACQVELARREPELVRVLADEFVFPLTTWVVMHEGLRANPRFRAVFDALVAGLRRYTTPAP</sequence>
<feature type="domain" description="HTH lysR-type" evidence="5">
    <location>
        <begin position="11"/>
        <end position="62"/>
    </location>
</feature>
<dbReference type="Pfam" id="PF00126">
    <property type="entry name" value="HTH_1"/>
    <property type="match status" value="1"/>
</dbReference>
<dbReference type="SUPFAM" id="SSF53850">
    <property type="entry name" value="Periplasmic binding protein-like II"/>
    <property type="match status" value="1"/>
</dbReference>
<evidence type="ECO:0000313" key="6">
    <source>
        <dbReference type="EMBL" id="EYC49661.1"/>
    </source>
</evidence>
<keyword evidence="2" id="KW-0805">Transcription regulation</keyword>
<dbReference type="InterPro" id="IPR000847">
    <property type="entry name" value="LysR_HTH_N"/>
</dbReference>
<dbReference type="RefSeq" id="WP_035603506.1">
    <property type="nucleotide sequence ID" value="NZ_JEMG01000001.1"/>
</dbReference>
<evidence type="ECO:0000256" key="4">
    <source>
        <dbReference type="ARBA" id="ARBA00023163"/>
    </source>
</evidence>
<protein>
    <submittedName>
        <fullName evidence="6">LysR family transcriptional regulator</fullName>
    </submittedName>
</protein>
<name>A0A016XCW4_9BURK</name>
<dbReference type="InterPro" id="IPR036388">
    <property type="entry name" value="WH-like_DNA-bd_sf"/>
</dbReference>
<dbReference type="GO" id="GO:0003700">
    <property type="term" value="F:DNA-binding transcription factor activity"/>
    <property type="evidence" value="ECO:0007669"/>
    <property type="project" value="InterPro"/>
</dbReference>
<dbReference type="GO" id="GO:0006351">
    <property type="term" value="P:DNA-templated transcription"/>
    <property type="evidence" value="ECO:0007669"/>
    <property type="project" value="TreeGrafter"/>
</dbReference>
<dbReference type="SUPFAM" id="SSF46785">
    <property type="entry name" value="Winged helix' DNA-binding domain"/>
    <property type="match status" value="1"/>
</dbReference>
<dbReference type="InterPro" id="IPR058163">
    <property type="entry name" value="LysR-type_TF_proteobact-type"/>
</dbReference>
<comment type="similarity">
    <text evidence="1">Belongs to the LysR transcriptional regulatory family.</text>
</comment>
<dbReference type="Gene3D" id="3.40.190.290">
    <property type="match status" value="1"/>
</dbReference>
<comment type="caution">
    <text evidence="6">The sequence shown here is derived from an EMBL/GenBank/DDBJ whole genome shotgun (WGS) entry which is preliminary data.</text>
</comment>
<dbReference type="eggNOG" id="COG0583">
    <property type="taxonomic scope" value="Bacteria"/>
</dbReference>
<proteinExistence type="inferred from homology"/>
<dbReference type="Proteomes" id="UP000023268">
    <property type="component" value="Unassembled WGS sequence"/>
</dbReference>
<dbReference type="STRING" id="1458275.AZ34_00295"/>
<accession>A0A016XCW4</accession>
<dbReference type="AlphaFoldDB" id="A0A016XCW4"/>
<organism evidence="6 7">
    <name type="scientific">Hylemonella gracilis str. Niagara R</name>
    <dbReference type="NCBI Taxonomy" id="1458275"/>
    <lineage>
        <taxon>Bacteria</taxon>
        <taxon>Pseudomonadati</taxon>
        <taxon>Pseudomonadota</taxon>
        <taxon>Betaproteobacteria</taxon>
        <taxon>Burkholderiales</taxon>
        <taxon>Comamonadaceae</taxon>
        <taxon>Hylemonella</taxon>
    </lineage>
</organism>
<dbReference type="PRINTS" id="PR00039">
    <property type="entry name" value="HTHLYSR"/>
</dbReference>